<accession>A0ABV0VCW4</accession>
<keyword evidence="2" id="KW-1133">Transmembrane helix</keyword>
<comment type="caution">
    <text evidence="3">The sequence shown here is derived from an EMBL/GenBank/DDBJ whole genome shotgun (WGS) entry which is preliminary data.</text>
</comment>
<keyword evidence="2" id="KW-0812">Transmembrane</keyword>
<proteinExistence type="predicted"/>
<dbReference type="Proteomes" id="UP001482620">
    <property type="component" value="Unassembled WGS sequence"/>
</dbReference>
<feature type="transmembrane region" description="Helical" evidence="2">
    <location>
        <begin position="119"/>
        <end position="148"/>
    </location>
</feature>
<gene>
    <name evidence="3" type="ORF">ILYODFUR_009281</name>
</gene>
<feature type="region of interest" description="Disordered" evidence="1">
    <location>
        <begin position="1"/>
        <end position="89"/>
    </location>
</feature>
<evidence type="ECO:0000256" key="1">
    <source>
        <dbReference type="SAM" id="MobiDB-lite"/>
    </source>
</evidence>
<evidence type="ECO:0000256" key="2">
    <source>
        <dbReference type="SAM" id="Phobius"/>
    </source>
</evidence>
<keyword evidence="4" id="KW-1185">Reference proteome</keyword>
<sequence>MSDTKGPATRRRRTTISGGGGAGSVKQANGTKGQDAGAKPPRYPAGVKTAAAEVSKLRSSHNNGNLDREDSGKNQQHQSRMSPRKQRSAVEDINDRLSCHVLQESLLSSASGYSNYRGILNWCVVMLVSKTVWALIFFKTASLLAFLICTTCDSYTCCFKQDS</sequence>
<name>A0ABV0VCW4_9TELE</name>
<keyword evidence="2" id="KW-0472">Membrane</keyword>
<organism evidence="3 4">
    <name type="scientific">Ilyodon furcidens</name>
    <name type="common">goldbreast splitfin</name>
    <dbReference type="NCBI Taxonomy" id="33524"/>
    <lineage>
        <taxon>Eukaryota</taxon>
        <taxon>Metazoa</taxon>
        <taxon>Chordata</taxon>
        <taxon>Craniata</taxon>
        <taxon>Vertebrata</taxon>
        <taxon>Euteleostomi</taxon>
        <taxon>Actinopterygii</taxon>
        <taxon>Neopterygii</taxon>
        <taxon>Teleostei</taxon>
        <taxon>Neoteleostei</taxon>
        <taxon>Acanthomorphata</taxon>
        <taxon>Ovalentaria</taxon>
        <taxon>Atherinomorphae</taxon>
        <taxon>Cyprinodontiformes</taxon>
        <taxon>Goodeidae</taxon>
        <taxon>Ilyodon</taxon>
    </lineage>
</organism>
<evidence type="ECO:0000313" key="4">
    <source>
        <dbReference type="Proteomes" id="UP001482620"/>
    </source>
</evidence>
<evidence type="ECO:0000313" key="3">
    <source>
        <dbReference type="EMBL" id="MEQ2254996.1"/>
    </source>
</evidence>
<reference evidence="3 4" key="1">
    <citation type="submission" date="2021-06" db="EMBL/GenBank/DDBJ databases">
        <authorList>
            <person name="Palmer J.M."/>
        </authorList>
    </citation>
    <scope>NUCLEOTIDE SEQUENCE [LARGE SCALE GENOMIC DNA]</scope>
    <source>
        <strain evidence="4">if_2019</strain>
        <tissue evidence="3">Muscle</tissue>
    </source>
</reference>
<dbReference type="EMBL" id="JAHRIQ010104911">
    <property type="protein sequence ID" value="MEQ2254996.1"/>
    <property type="molecule type" value="Genomic_DNA"/>
</dbReference>
<protein>
    <submittedName>
        <fullName evidence="3">Uncharacterized protein</fullName>
    </submittedName>
</protein>